<feature type="transmembrane region" description="Helical" evidence="8">
    <location>
        <begin position="367"/>
        <end position="388"/>
    </location>
</feature>
<comment type="caution">
    <text evidence="10">The sequence shown here is derived from an EMBL/GenBank/DDBJ whole genome shotgun (WGS) entry which is preliminary data.</text>
</comment>
<feature type="domain" description="Peptidase S54 rhomboid" evidence="9">
    <location>
        <begin position="225"/>
        <end position="358"/>
    </location>
</feature>
<dbReference type="InterPro" id="IPR022764">
    <property type="entry name" value="Peptidase_S54_rhomboid_dom"/>
</dbReference>
<feature type="repeat" description="TPR" evidence="7">
    <location>
        <begin position="465"/>
        <end position="498"/>
    </location>
</feature>
<keyword evidence="7" id="KW-0802">TPR repeat</keyword>
<gene>
    <name evidence="10" type="ORF">EKG37_05165</name>
</gene>
<protein>
    <submittedName>
        <fullName evidence="10">Rhomboid family intramembrane serine protease</fullName>
    </submittedName>
</protein>
<keyword evidence="6 8" id="KW-0472">Membrane</keyword>
<dbReference type="PROSITE" id="PS50005">
    <property type="entry name" value="TPR"/>
    <property type="match status" value="2"/>
</dbReference>
<dbReference type="SUPFAM" id="SSF144091">
    <property type="entry name" value="Rhomboid-like"/>
    <property type="match status" value="1"/>
</dbReference>
<name>A0A3S0IHC3_9BACI</name>
<dbReference type="Pfam" id="PF13181">
    <property type="entry name" value="TPR_8"/>
    <property type="match status" value="1"/>
</dbReference>
<feature type="transmembrane region" description="Helical" evidence="8">
    <location>
        <begin position="183"/>
        <end position="202"/>
    </location>
</feature>
<proteinExistence type="inferred from homology"/>
<organism evidence="10 11">
    <name type="scientific">Bacillus yapensis</name>
    <dbReference type="NCBI Taxonomy" id="2492960"/>
    <lineage>
        <taxon>Bacteria</taxon>
        <taxon>Bacillati</taxon>
        <taxon>Bacillota</taxon>
        <taxon>Bacilli</taxon>
        <taxon>Bacillales</taxon>
        <taxon>Bacillaceae</taxon>
        <taxon>Bacillus</taxon>
    </lineage>
</organism>
<dbReference type="InterPro" id="IPR011990">
    <property type="entry name" value="TPR-like_helical_dom_sf"/>
</dbReference>
<dbReference type="Gene3D" id="1.20.1540.10">
    <property type="entry name" value="Rhomboid-like"/>
    <property type="match status" value="1"/>
</dbReference>
<dbReference type="PANTHER" id="PTHR43731:SF14">
    <property type="entry name" value="PRESENILIN-ASSOCIATED RHOMBOID-LIKE PROTEIN, MITOCHONDRIAL"/>
    <property type="match status" value="1"/>
</dbReference>
<dbReference type="SMART" id="SM00028">
    <property type="entry name" value="TPR"/>
    <property type="match status" value="2"/>
</dbReference>
<accession>A0A3S0IHC3</accession>
<feature type="transmembrane region" description="Helical" evidence="8">
    <location>
        <begin position="318"/>
        <end position="336"/>
    </location>
</feature>
<dbReference type="PANTHER" id="PTHR43731">
    <property type="entry name" value="RHOMBOID PROTEASE"/>
    <property type="match status" value="1"/>
</dbReference>
<dbReference type="Gene3D" id="1.25.40.10">
    <property type="entry name" value="Tetratricopeptide repeat domain"/>
    <property type="match status" value="1"/>
</dbReference>
<evidence type="ECO:0000256" key="6">
    <source>
        <dbReference type="ARBA" id="ARBA00023136"/>
    </source>
</evidence>
<feature type="transmembrane region" description="Helical" evidence="8">
    <location>
        <begin position="234"/>
        <end position="254"/>
    </location>
</feature>
<evidence type="ECO:0000313" key="10">
    <source>
        <dbReference type="EMBL" id="RTR35470.1"/>
    </source>
</evidence>
<dbReference type="InterPro" id="IPR035952">
    <property type="entry name" value="Rhomboid-like_sf"/>
</dbReference>
<dbReference type="InterPro" id="IPR019734">
    <property type="entry name" value="TPR_rpt"/>
</dbReference>
<comment type="similarity">
    <text evidence="2">Belongs to the peptidase S54 family.</text>
</comment>
<dbReference type="Proteomes" id="UP000271374">
    <property type="component" value="Unassembled WGS sequence"/>
</dbReference>
<dbReference type="InterPro" id="IPR050925">
    <property type="entry name" value="Rhomboid_protease_S54"/>
</dbReference>
<evidence type="ECO:0000256" key="8">
    <source>
        <dbReference type="SAM" id="Phobius"/>
    </source>
</evidence>
<feature type="transmembrane region" description="Helical" evidence="8">
    <location>
        <begin position="290"/>
        <end position="311"/>
    </location>
</feature>
<feature type="repeat" description="TPR" evidence="7">
    <location>
        <begin position="431"/>
        <end position="464"/>
    </location>
</feature>
<dbReference type="GO" id="GO:0016020">
    <property type="term" value="C:membrane"/>
    <property type="evidence" value="ECO:0007669"/>
    <property type="project" value="UniProtKB-SubCell"/>
</dbReference>
<evidence type="ECO:0000256" key="2">
    <source>
        <dbReference type="ARBA" id="ARBA00009045"/>
    </source>
</evidence>
<sequence>MLNTEDYVFWKLANFFISELDYRYITLSQDQKELWLEKRENKDAQVIRLLNHNIDWSNWLQKDIERTVLNGENIRKQMTRGELNLLNIYVTSNPPVDDYEFRINKPFVEPTRKKTIVTSMLIERAQTHEKIEHLAKFFGANINFRDYGEVQEEVIESLKSDTLALAVNKVKKERALFDQGKPFFTYIFIAIQVVMFLLLELFGGSTTTNTLIQFGAKVNPLILEGEWWRFLTPIFLHIGFLHLVMNTIGLYYIGTTVERIFGRLRFLFIYLIAGFGGSVASFIFSPNLSAGASGAIFGCFGALLYFGLIYPKLFLRTMGLNLFMVLAINLAFGFTVSNVDNAGHIGGLIGGFLAAGIVHFPKKKKLLMQSGALIVTLLLSIGLLQYGFTHPTKVIGEVGVWETAQGYIEGEEYEKAYDLLAEFTQEEEASEEIYFLLSYTEIKLNHLDEAEKTLLKVLELDPKFHEAHYNLALVYLELQDYENAKLHAEKAVEIEPTNKNYVDLLNQF</sequence>
<dbReference type="SUPFAM" id="SSF48452">
    <property type="entry name" value="TPR-like"/>
    <property type="match status" value="1"/>
</dbReference>
<keyword evidence="10" id="KW-0645">Protease</keyword>
<dbReference type="GO" id="GO:0006508">
    <property type="term" value="P:proteolysis"/>
    <property type="evidence" value="ECO:0007669"/>
    <property type="project" value="UniProtKB-KW"/>
</dbReference>
<dbReference type="Pfam" id="PF01694">
    <property type="entry name" value="Rhomboid"/>
    <property type="match status" value="1"/>
</dbReference>
<dbReference type="OrthoDB" id="9813074at2"/>
<evidence type="ECO:0000256" key="3">
    <source>
        <dbReference type="ARBA" id="ARBA00022692"/>
    </source>
</evidence>
<evidence type="ECO:0000256" key="1">
    <source>
        <dbReference type="ARBA" id="ARBA00004141"/>
    </source>
</evidence>
<evidence type="ECO:0000256" key="7">
    <source>
        <dbReference type="PROSITE-ProRule" id="PRU00339"/>
    </source>
</evidence>
<dbReference type="AlphaFoldDB" id="A0A3S0IHC3"/>
<dbReference type="Pfam" id="PF00515">
    <property type="entry name" value="TPR_1"/>
    <property type="match status" value="1"/>
</dbReference>
<evidence type="ECO:0000256" key="4">
    <source>
        <dbReference type="ARBA" id="ARBA00022801"/>
    </source>
</evidence>
<dbReference type="PROSITE" id="PS50293">
    <property type="entry name" value="TPR_REGION"/>
    <property type="match status" value="1"/>
</dbReference>
<feature type="transmembrane region" description="Helical" evidence="8">
    <location>
        <begin position="342"/>
        <end position="360"/>
    </location>
</feature>
<reference evidence="10 11" key="1">
    <citation type="submission" date="2018-12" db="EMBL/GenBank/DDBJ databases">
        <title>Bacillus yapensis draft genome sequence.</title>
        <authorList>
            <person name="Yu L."/>
            <person name="Xu X."/>
            <person name="Tang X."/>
        </authorList>
    </citation>
    <scope>NUCLEOTIDE SEQUENCE [LARGE SCALE GENOMIC DNA]</scope>
    <source>
        <strain evidence="10 11">XXST-01</strain>
    </source>
</reference>
<comment type="subcellular location">
    <subcellularLocation>
        <location evidence="1">Membrane</location>
        <topology evidence="1">Multi-pass membrane protein</topology>
    </subcellularLocation>
</comment>
<keyword evidence="4" id="KW-0378">Hydrolase</keyword>
<dbReference type="GO" id="GO:0004252">
    <property type="term" value="F:serine-type endopeptidase activity"/>
    <property type="evidence" value="ECO:0007669"/>
    <property type="project" value="InterPro"/>
</dbReference>
<keyword evidence="3 8" id="KW-0812">Transmembrane</keyword>
<keyword evidence="11" id="KW-1185">Reference proteome</keyword>
<feature type="transmembrane region" description="Helical" evidence="8">
    <location>
        <begin position="266"/>
        <end position="284"/>
    </location>
</feature>
<evidence type="ECO:0000313" key="11">
    <source>
        <dbReference type="Proteomes" id="UP000271374"/>
    </source>
</evidence>
<keyword evidence="5 8" id="KW-1133">Transmembrane helix</keyword>
<evidence type="ECO:0000259" key="9">
    <source>
        <dbReference type="Pfam" id="PF01694"/>
    </source>
</evidence>
<evidence type="ECO:0000256" key="5">
    <source>
        <dbReference type="ARBA" id="ARBA00022989"/>
    </source>
</evidence>
<dbReference type="RefSeq" id="WP_126407423.1">
    <property type="nucleotide sequence ID" value="NZ_RXNT01000003.1"/>
</dbReference>
<dbReference type="EMBL" id="RXNT01000003">
    <property type="protein sequence ID" value="RTR35470.1"/>
    <property type="molecule type" value="Genomic_DNA"/>
</dbReference>